<organism evidence="1 2">
    <name type="scientific">Sphingomonas rhizophila</name>
    <dbReference type="NCBI Taxonomy" id="2071607"/>
    <lineage>
        <taxon>Bacteria</taxon>
        <taxon>Pseudomonadati</taxon>
        <taxon>Pseudomonadota</taxon>
        <taxon>Alphaproteobacteria</taxon>
        <taxon>Sphingomonadales</taxon>
        <taxon>Sphingomonadaceae</taxon>
        <taxon>Sphingomonas</taxon>
    </lineage>
</organism>
<gene>
    <name evidence="1" type="ORF">H9L12_10720</name>
</gene>
<dbReference type="EMBL" id="CP060717">
    <property type="protein sequence ID" value="QNN64727.1"/>
    <property type="molecule type" value="Genomic_DNA"/>
</dbReference>
<evidence type="ECO:0000313" key="2">
    <source>
        <dbReference type="Proteomes" id="UP000515955"/>
    </source>
</evidence>
<dbReference type="KEGG" id="srhi:H9L12_10720"/>
<protein>
    <submittedName>
        <fullName evidence="1">Anti-sigma factor</fullName>
    </submittedName>
</protein>
<dbReference type="AlphaFoldDB" id="A0A7G9SA52"/>
<reference evidence="1 2" key="1">
    <citation type="submission" date="2020-08" db="EMBL/GenBank/DDBJ databases">
        <title>Genome sequence of Sphingomonas rhizophila KACC 19189T.</title>
        <authorList>
            <person name="Hyun D.-W."/>
            <person name="Bae J.-W."/>
        </authorList>
    </citation>
    <scope>NUCLEOTIDE SEQUENCE [LARGE SCALE GENOMIC DNA]</scope>
    <source>
        <strain evidence="1 2">KACC 19189</strain>
    </source>
</reference>
<dbReference type="Proteomes" id="UP000515955">
    <property type="component" value="Chromosome"/>
</dbReference>
<evidence type="ECO:0000313" key="1">
    <source>
        <dbReference type="EMBL" id="QNN64727.1"/>
    </source>
</evidence>
<accession>A0A7G9SA52</accession>
<dbReference type="RefSeq" id="WP_187541726.1">
    <property type="nucleotide sequence ID" value="NZ_CP060717.1"/>
</dbReference>
<sequence length="236" mass="24472">MTIDEETFFAWLDGELEASAARQVADAVAADPVLARRAHEHRAMQDKLRLAFNGLLDAPVPDRIGEAPVDFAAAKAKRDERREVPVRLPQWAAMAATLVLGLGIGAIVGPGRGSDSPVAAVQGQMVAAAGLERALDTQLASAQQGGAGPRIGLTFRNGEGALCRSFSGVAGSSGLACRAGGQWQVKGLFGGQAGQGGDYRMAAGEDPRLAALIEESIAGEPFDAAAERAAQENGWR</sequence>
<proteinExistence type="predicted"/>
<name>A0A7G9SA52_9SPHN</name>
<keyword evidence="2" id="KW-1185">Reference proteome</keyword>